<dbReference type="InterPro" id="IPR036390">
    <property type="entry name" value="WH_DNA-bd_sf"/>
</dbReference>
<dbReference type="InterPro" id="IPR014710">
    <property type="entry name" value="RmlC-like_jellyroll"/>
</dbReference>
<dbReference type="InterPro" id="IPR000595">
    <property type="entry name" value="cNMP-bd_dom"/>
</dbReference>
<dbReference type="GO" id="GO:0003677">
    <property type="term" value="F:DNA binding"/>
    <property type="evidence" value="ECO:0007669"/>
    <property type="project" value="UniProtKB-KW"/>
</dbReference>
<dbReference type="GO" id="GO:0003700">
    <property type="term" value="F:DNA-binding transcription factor activity"/>
    <property type="evidence" value="ECO:0007669"/>
    <property type="project" value="TreeGrafter"/>
</dbReference>
<reference evidence="6 7" key="1">
    <citation type="submission" date="2016-10" db="EMBL/GenBank/DDBJ databases">
        <authorList>
            <person name="de Groot N.N."/>
        </authorList>
    </citation>
    <scope>NUCLEOTIDE SEQUENCE [LARGE SCALE GENOMIC DNA]</scope>
    <source>
        <strain evidence="6 7">DSM 13760</strain>
    </source>
</reference>
<dbReference type="Gene3D" id="1.10.10.10">
    <property type="entry name" value="Winged helix-like DNA-binding domain superfamily/Winged helix DNA-binding domain"/>
    <property type="match status" value="1"/>
</dbReference>
<gene>
    <name evidence="6" type="ORF">SAMN04488559_101135</name>
</gene>
<evidence type="ECO:0000313" key="7">
    <source>
        <dbReference type="Proteomes" id="UP000198948"/>
    </source>
</evidence>
<dbReference type="PANTHER" id="PTHR24567:SF74">
    <property type="entry name" value="HTH-TYPE TRANSCRIPTIONAL REGULATOR ARCR"/>
    <property type="match status" value="1"/>
</dbReference>
<dbReference type="PROSITE" id="PS51063">
    <property type="entry name" value="HTH_CRP_2"/>
    <property type="match status" value="1"/>
</dbReference>
<dbReference type="STRING" id="142588.SAMN04488559_101135"/>
<dbReference type="OrthoDB" id="9810708at2"/>
<dbReference type="InterPro" id="IPR050397">
    <property type="entry name" value="Env_Response_Regulators"/>
</dbReference>
<dbReference type="Pfam" id="PF00027">
    <property type="entry name" value="cNMP_binding"/>
    <property type="match status" value="1"/>
</dbReference>
<dbReference type="InterPro" id="IPR036388">
    <property type="entry name" value="WH-like_DNA-bd_sf"/>
</dbReference>
<evidence type="ECO:0000256" key="1">
    <source>
        <dbReference type="ARBA" id="ARBA00023015"/>
    </source>
</evidence>
<dbReference type="AlphaFoldDB" id="A0A1H9PVM7"/>
<dbReference type="PROSITE" id="PS50042">
    <property type="entry name" value="CNMP_BINDING_3"/>
    <property type="match status" value="1"/>
</dbReference>
<dbReference type="EMBL" id="FOHA01000001">
    <property type="protein sequence ID" value="SER51663.1"/>
    <property type="molecule type" value="Genomic_DNA"/>
</dbReference>
<evidence type="ECO:0000313" key="6">
    <source>
        <dbReference type="EMBL" id="SER51663.1"/>
    </source>
</evidence>
<proteinExistence type="predicted"/>
<keyword evidence="1" id="KW-0805">Transcription regulation</keyword>
<dbReference type="CDD" id="cd00038">
    <property type="entry name" value="CAP_ED"/>
    <property type="match status" value="1"/>
</dbReference>
<feature type="domain" description="Cyclic nucleotide-binding" evidence="4">
    <location>
        <begin position="19"/>
        <end position="121"/>
    </location>
</feature>
<name>A0A1H9PVM7_9LACT</name>
<organism evidence="6 7">
    <name type="scientific">Isobaculum melis</name>
    <dbReference type="NCBI Taxonomy" id="142588"/>
    <lineage>
        <taxon>Bacteria</taxon>
        <taxon>Bacillati</taxon>
        <taxon>Bacillota</taxon>
        <taxon>Bacilli</taxon>
        <taxon>Lactobacillales</taxon>
        <taxon>Carnobacteriaceae</taxon>
        <taxon>Isobaculum</taxon>
    </lineage>
</organism>
<evidence type="ECO:0000256" key="3">
    <source>
        <dbReference type="ARBA" id="ARBA00023163"/>
    </source>
</evidence>
<dbReference type="SMART" id="SM00100">
    <property type="entry name" value="cNMP"/>
    <property type="match status" value="1"/>
</dbReference>
<dbReference type="SUPFAM" id="SSF46785">
    <property type="entry name" value="Winged helix' DNA-binding domain"/>
    <property type="match status" value="1"/>
</dbReference>
<protein>
    <submittedName>
        <fullName evidence="6">cAMP-binding domain of CRP or a regulatory subunit of cAMP-dependent protein kinases</fullName>
    </submittedName>
</protein>
<dbReference type="GO" id="GO:0016301">
    <property type="term" value="F:kinase activity"/>
    <property type="evidence" value="ECO:0007669"/>
    <property type="project" value="UniProtKB-KW"/>
</dbReference>
<feature type="domain" description="HTH crp-type" evidence="5">
    <location>
        <begin position="153"/>
        <end position="227"/>
    </location>
</feature>
<dbReference type="GO" id="GO:0005829">
    <property type="term" value="C:cytosol"/>
    <property type="evidence" value="ECO:0007669"/>
    <property type="project" value="TreeGrafter"/>
</dbReference>
<dbReference type="Pfam" id="PF13545">
    <property type="entry name" value="HTH_Crp_2"/>
    <property type="match status" value="1"/>
</dbReference>
<evidence type="ECO:0000259" key="5">
    <source>
        <dbReference type="PROSITE" id="PS51063"/>
    </source>
</evidence>
<dbReference type="SUPFAM" id="SSF51206">
    <property type="entry name" value="cAMP-binding domain-like"/>
    <property type="match status" value="1"/>
</dbReference>
<keyword evidence="2" id="KW-0238">DNA-binding</keyword>
<dbReference type="PANTHER" id="PTHR24567">
    <property type="entry name" value="CRP FAMILY TRANSCRIPTIONAL REGULATORY PROTEIN"/>
    <property type="match status" value="1"/>
</dbReference>
<keyword evidence="3" id="KW-0804">Transcription</keyword>
<dbReference type="InterPro" id="IPR018490">
    <property type="entry name" value="cNMP-bd_dom_sf"/>
</dbReference>
<accession>A0A1H9PVM7</accession>
<evidence type="ECO:0000256" key="2">
    <source>
        <dbReference type="ARBA" id="ARBA00023125"/>
    </source>
</evidence>
<sequence>MREGPSKPNRFSHLRTHPIFSQLDDTQFQTLTQHLYEKRIKKGQCIFREADERSYLYILKKGMVRVERYDETAEFCFLDFIKEEDLFPYGGLFNDSLYHFDTYAVSDVDVYYIATTPFEKICQDNLQQMLFLLRKLSQTLEEQERRLQYCLNPSALERIMQSLTYYKKTLGKEVSPGIIKIPYPLTIKEIATSSGTTRETVGQVIKQLKRKQQISYVKKMFTFYETGLS</sequence>
<dbReference type="RefSeq" id="WP_092649291.1">
    <property type="nucleotide sequence ID" value="NZ_FOHA01000001.1"/>
</dbReference>
<dbReference type="Gene3D" id="2.60.120.10">
    <property type="entry name" value="Jelly Rolls"/>
    <property type="match status" value="1"/>
</dbReference>
<dbReference type="InterPro" id="IPR012318">
    <property type="entry name" value="HTH_CRP"/>
</dbReference>
<keyword evidence="6" id="KW-0418">Kinase</keyword>
<keyword evidence="7" id="KW-1185">Reference proteome</keyword>
<dbReference type="Proteomes" id="UP000198948">
    <property type="component" value="Unassembled WGS sequence"/>
</dbReference>
<evidence type="ECO:0000259" key="4">
    <source>
        <dbReference type="PROSITE" id="PS50042"/>
    </source>
</evidence>
<keyword evidence="6" id="KW-0808">Transferase</keyword>